<keyword evidence="4" id="KW-0804">Transcription</keyword>
<dbReference type="Pfam" id="PF08612">
    <property type="entry name" value="Med20"/>
    <property type="match status" value="1"/>
</dbReference>
<gene>
    <name evidence="4" type="primary">MED20</name>
    <name evidence="5" type="ORF">ROZALSC1DRAFT_27456</name>
</gene>
<evidence type="ECO:0000256" key="1">
    <source>
        <dbReference type="ARBA" id="ARBA00004123"/>
    </source>
</evidence>
<keyword evidence="4" id="KW-0805">Transcription regulation</keyword>
<protein>
    <recommendedName>
        <fullName evidence="4">Mediator of RNA polymerase II transcription subunit 20</fullName>
    </recommendedName>
    <alternativeName>
        <fullName evidence="4">Mediator complex subunit 20</fullName>
    </alternativeName>
</protein>
<evidence type="ECO:0000256" key="3">
    <source>
        <dbReference type="ARBA" id="ARBA00023242"/>
    </source>
</evidence>
<dbReference type="EMBL" id="ML004988">
    <property type="protein sequence ID" value="RKP21097.1"/>
    <property type="molecule type" value="Genomic_DNA"/>
</dbReference>
<dbReference type="AlphaFoldDB" id="A0A4P9YMZ8"/>
<accession>A0A4P9YMZ8</accession>
<dbReference type="InterPro" id="IPR013921">
    <property type="entry name" value="Mediator_Med20"/>
</dbReference>
<evidence type="ECO:0000313" key="5">
    <source>
        <dbReference type="EMBL" id="RKP21097.1"/>
    </source>
</evidence>
<sequence length="194" mass="22048">MPISKVYFFPASKISVEEAKEYISESITNISAWDLKIKLYLSDISHQETEKENKIWNSDTKNYYLSKTSCFPSKNFVICGNSILTGDEKLEQLIEKTKALYIFRHQVSVEGITCDIGNDLQVRIGSVSSSSSTAGLVIEFCHQAINDISAYKSFEKTIYEKYKELFDLNLAKTLELSQGERNLAENLNKMADKL</sequence>
<comment type="function">
    <text evidence="4">Component of the Mediator complex, a coactivator involved in the regulated transcription of nearly all RNA polymerase II-dependent genes. Mediator functions as a bridge to convey information from gene-specific regulatory proteins to the basal RNA polymerase II transcription machinery. Mediator is recruited to promoters by direct interactions with regulatory proteins and serves as a scaffold for the assembly of a functional preinitiation complex with RNA polymerase II and the general transcription factors.</text>
</comment>
<keyword evidence="4" id="KW-0010">Activator</keyword>
<comment type="subcellular location">
    <subcellularLocation>
        <location evidence="1 4">Nucleus</location>
    </subcellularLocation>
</comment>
<evidence type="ECO:0000256" key="4">
    <source>
        <dbReference type="RuleBase" id="RU364152"/>
    </source>
</evidence>
<name>A0A4P9YMZ8_ROZAC</name>
<keyword evidence="3 4" id="KW-0539">Nucleus</keyword>
<evidence type="ECO:0000256" key="2">
    <source>
        <dbReference type="ARBA" id="ARBA00010743"/>
    </source>
</evidence>
<comment type="subunit">
    <text evidence="4">Component of the Mediator complex.</text>
</comment>
<dbReference type="GO" id="GO:0003712">
    <property type="term" value="F:transcription coregulator activity"/>
    <property type="evidence" value="ECO:0007669"/>
    <property type="project" value="InterPro"/>
</dbReference>
<reference evidence="6" key="1">
    <citation type="journal article" date="2018" name="Nat. Microbiol.">
        <title>Leveraging single-cell genomics to expand the fungal tree of life.</title>
        <authorList>
            <person name="Ahrendt S.R."/>
            <person name="Quandt C.A."/>
            <person name="Ciobanu D."/>
            <person name="Clum A."/>
            <person name="Salamov A."/>
            <person name="Andreopoulos B."/>
            <person name="Cheng J.F."/>
            <person name="Woyke T."/>
            <person name="Pelin A."/>
            <person name="Henrissat B."/>
            <person name="Reynolds N.K."/>
            <person name="Benny G.L."/>
            <person name="Smith M.E."/>
            <person name="James T.Y."/>
            <person name="Grigoriev I.V."/>
        </authorList>
    </citation>
    <scope>NUCLEOTIDE SEQUENCE [LARGE SCALE GENOMIC DNA]</scope>
    <source>
        <strain evidence="6">CSF55</strain>
    </source>
</reference>
<dbReference type="Proteomes" id="UP000281549">
    <property type="component" value="Unassembled WGS sequence"/>
</dbReference>
<dbReference type="GO" id="GO:0016592">
    <property type="term" value="C:mediator complex"/>
    <property type="evidence" value="ECO:0007669"/>
    <property type="project" value="InterPro"/>
</dbReference>
<dbReference type="GO" id="GO:0006357">
    <property type="term" value="P:regulation of transcription by RNA polymerase II"/>
    <property type="evidence" value="ECO:0007669"/>
    <property type="project" value="InterPro"/>
</dbReference>
<evidence type="ECO:0000313" key="6">
    <source>
        <dbReference type="Proteomes" id="UP000281549"/>
    </source>
</evidence>
<proteinExistence type="inferred from homology"/>
<comment type="similarity">
    <text evidence="2 4">Belongs to the Mediator complex subunit 20 family.</text>
</comment>
<organism evidence="5 6">
    <name type="scientific">Rozella allomycis (strain CSF55)</name>
    <dbReference type="NCBI Taxonomy" id="988480"/>
    <lineage>
        <taxon>Eukaryota</taxon>
        <taxon>Fungi</taxon>
        <taxon>Fungi incertae sedis</taxon>
        <taxon>Cryptomycota</taxon>
        <taxon>Cryptomycota incertae sedis</taxon>
        <taxon>Rozella</taxon>
    </lineage>
</organism>